<proteinExistence type="predicted"/>
<feature type="transmembrane region" description="Helical" evidence="1">
    <location>
        <begin position="59"/>
        <end position="81"/>
    </location>
</feature>
<dbReference type="EMBL" id="DVLW01000010">
    <property type="protein sequence ID" value="HIT93596.1"/>
    <property type="molecule type" value="Genomic_DNA"/>
</dbReference>
<evidence type="ECO:0000256" key="1">
    <source>
        <dbReference type="SAM" id="Phobius"/>
    </source>
</evidence>
<keyword evidence="1" id="KW-0812">Transmembrane</keyword>
<sequence>MKKTLIFLLFLMAGLIMGAVLTRVAQQVSFLNWLCWGDSVGFGYPEAVTLNLSVIRLNLGMYVELNVARLICLAAALGAYLRWGRKL</sequence>
<organism evidence="2 3">
    <name type="scientific">Candidatus Faecivivens stercoripullorum</name>
    <dbReference type="NCBI Taxonomy" id="2840805"/>
    <lineage>
        <taxon>Bacteria</taxon>
        <taxon>Bacillati</taxon>
        <taxon>Bacillota</taxon>
        <taxon>Clostridia</taxon>
        <taxon>Eubacteriales</taxon>
        <taxon>Oscillospiraceae</taxon>
        <taxon>Oscillospiraceae incertae sedis</taxon>
        <taxon>Candidatus Faecivivens</taxon>
    </lineage>
</organism>
<name>A0A9D1KRL8_9FIRM</name>
<gene>
    <name evidence="2" type="ORF">IAC43_00260</name>
</gene>
<protein>
    <submittedName>
        <fullName evidence="2">DUF4321 domain-containing protein</fullName>
    </submittedName>
</protein>
<comment type="caution">
    <text evidence="2">The sequence shown here is derived from an EMBL/GenBank/DDBJ whole genome shotgun (WGS) entry which is preliminary data.</text>
</comment>
<evidence type="ECO:0000313" key="2">
    <source>
        <dbReference type="EMBL" id="HIT93596.1"/>
    </source>
</evidence>
<keyword evidence="1" id="KW-1133">Transmembrane helix</keyword>
<dbReference type="Proteomes" id="UP000824160">
    <property type="component" value="Unassembled WGS sequence"/>
</dbReference>
<dbReference type="InterPro" id="IPR025470">
    <property type="entry name" value="DUF4321"/>
</dbReference>
<dbReference type="Pfam" id="PF14209">
    <property type="entry name" value="DUF4321"/>
    <property type="match status" value="1"/>
</dbReference>
<dbReference type="AlphaFoldDB" id="A0A9D1KRL8"/>
<reference evidence="2" key="2">
    <citation type="journal article" date="2021" name="PeerJ">
        <title>Extensive microbial diversity within the chicken gut microbiome revealed by metagenomics and culture.</title>
        <authorList>
            <person name="Gilroy R."/>
            <person name="Ravi A."/>
            <person name="Getino M."/>
            <person name="Pursley I."/>
            <person name="Horton D.L."/>
            <person name="Alikhan N.F."/>
            <person name="Baker D."/>
            <person name="Gharbi K."/>
            <person name="Hall N."/>
            <person name="Watson M."/>
            <person name="Adriaenssens E.M."/>
            <person name="Foster-Nyarko E."/>
            <person name="Jarju S."/>
            <person name="Secka A."/>
            <person name="Antonio M."/>
            <person name="Oren A."/>
            <person name="Chaudhuri R.R."/>
            <person name="La Ragione R."/>
            <person name="Hildebrand F."/>
            <person name="Pallen M.J."/>
        </authorList>
    </citation>
    <scope>NUCLEOTIDE SEQUENCE</scope>
    <source>
        <strain evidence="2">ChiBcec7-5410</strain>
    </source>
</reference>
<reference evidence="2" key="1">
    <citation type="submission" date="2020-10" db="EMBL/GenBank/DDBJ databases">
        <authorList>
            <person name="Gilroy R."/>
        </authorList>
    </citation>
    <scope>NUCLEOTIDE SEQUENCE</scope>
    <source>
        <strain evidence="2">ChiBcec7-5410</strain>
    </source>
</reference>
<accession>A0A9D1KRL8</accession>
<evidence type="ECO:0000313" key="3">
    <source>
        <dbReference type="Proteomes" id="UP000824160"/>
    </source>
</evidence>
<keyword evidence="1" id="KW-0472">Membrane</keyword>